<organism evidence="1 2">
    <name type="scientific">Cyclocybe aegerita</name>
    <name type="common">Black poplar mushroom</name>
    <name type="synonym">Agrocybe aegerita</name>
    <dbReference type="NCBI Taxonomy" id="1973307"/>
    <lineage>
        <taxon>Eukaryota</taxon>
        <taxon>Fungi</taxon>
        <taxon>Dikarya</taxon>
        <taxon>Basidiomycota</taxon>
        <taxon>Agaricomycotina</taxon>
        <taxon>Agaricomycetes</taxon>
        <taxon>Agaricomycetidae</taxon>
        <taxon>Agaricales</taxon>
        <taxon>Agaricineae</taxon>
        <taxon>Bolbitiaceae</taxon>
        <taxon>Cyclocybe</taxon>
    </lineage>
</organism>
<accession>A0A8S0W0U1</accession>
<protein>
    <recommendedName>
        <fullName evidence="3">F-box domain protein</fullName>
    </recommendedName>
</protein>
<keyword evidence="2" id="KW-1185">Reference proteome</keyword>
<name>A0A8S0W0U1_CYCAE</name>
<sequence length="356" mass="39558">MLPSTQLVSLKCKALCATVKQILTNALSLEYLEITEQASYHPDMQTATTPPSLTVLKMQYSSSNVFERLTAPDLKVLDIWQTQSHSRPPISLNLTNFLDRHPCLTSLRLRVLATALGSLSGLLKLTPLLDNLEVALPPKQDIEALVYGIDNNPLVPSLKLCTFYLFSRAAFYTVDAISAPALNLLGATRCGQTRPLHVNRLESLNIDLIQHASASHQLSPLLRRLEGWNTSSTSVDLNRLKMDLSRQIPGLLTGSRLEAAPDDEELERTFDALGNVEVTAPDIHVSSIHSTLKYVSMADEFAYSKRASAILEKWRPSLEDNISDRRWMIQASSAVYIPIDDARRSCAGFRDEIIFS</sequence>
<gene>
    <name evidence="1" type="ORF">AAE3_LOCUS12955</name>
</gene>
<comment type="caution">
    <text evidence="1">The sequence shown here is derived from an EMBL/GenBank/DDBJ whole genome shotgun (WGS) entry which is preliminary data.</text>
</comment>
<dbReference type="AlphaFoldDB" id="A0A8S0W0U1"/>
<reference evidence="1 2" key="1">
    <citation type="submission" date="2020-01" db="EMBL/GenBank/DDBJ databases">
        <authorList>
            <person name="Gupta K D."/>
        </authorList>
    </citation>
    <scope>NUCLEOTIDE SEQUENCE [LARGE SCALE GENOMIC DNA]</scope>
</reference>
<dbReference type="OrthoDB" id="3365698at2759"/>
<proteinExistence type="predicted"/>
<dbReference type="Proteomes" id="UP000467700">
    <property type="component" value="Unassembled WGS sequence"/>
</dbReference>
<evidence type="ECO:0008006" key="3">
    <source>
        <dbReference type="Google" id="ProtNLM"/>
    </source>
</evidence>
<evidence type="ECO:0000313" key="1">
    <source>
        <dbReference type="EMBL" id="CAA7270724.1"/>
    </source>
</evidence>
<evidence type="ECO:0000313" key="2">
    <source>
        <dbReference type="Proteomes" id="UP000467700"/>
    </source>
</evidence>
<dbReference type="EMBL" id="CACVBS010000095">
    <property type="protein sequence ID" value="CAA7270724.1"/>
    <property type="molecule type" value="Genomic_DNA"/>
</dbReference>